<organism evidence="2">
    <name type="scientific">Dunaliella tertiolecta</name>
    <name type="common">Green alga</name>
    <dbReference type="NCBI Taxonomy" id="3047"/>
    <lineage>
        <taxon>Eukaryota</taxon>
        <taxon>Viridiplantae</taxon>
        <taxon>Chlorophyta</taxon>
        <taxon>core chlorophytes</taxon>
        <taxon>Chlorophyceae</taxon>
        <taxon>CS clade</taxon>
        <taxon>Chlamydomonadales</taxon>
        <taxon>Dunaliellaceae</taxon>
        <taxon>Dunaliella</taxon>
    </lineage>
</organism>
<dbReference type="InterPro" id="IPR036282">
    <property type="entry name" value="Glutathione-S-Trfase_C_sf"/>
</dbReference>
<reference evidence="2" key="1">
    <citation type="submission" date="2021-01" db="EMBL/GenBank/DDBJ databases">
        <authorList>
            <person name="Corre E."/>
            <person name="Pelletier E."/>
            <person name="Niang G."/>
            <person name="Scheremetjew M."/>
            <person name="Finn R."/>
            <person name="Kale V."/>
            <person name="Holt S."/>
            <person name="Cochrane G."/>
            <person name="Meng A."/>
            <person name="Brown T."/>
            <person name="Cohen L."/>
        </authorList>
    </citation>
    <scope>NUCLEOTIDE SEQUENCE</scope>
    <source>
        <strain evidence="2">CCMP1320</strain>
    </source>
</reference>
<evidence type="ECO:0000259" key="1">
    <source>
        <dbReference type="PROSITE" id="PS50405"/>
    </source>
</evidence>
<dbReference type="InterPro" id="IPR004046">
    <property type="entry name" value="GST_C"/>
</dbReference>
<sequence length="139" mass="15550">MLTLRWEAAKVDETAAFMGEWLDIFIPSFFIKDENEKIAARKQVVEEKLKPKIEKLSALIEQAGPSNFLCGPKITYADVQVFVQLSFMVSGFFQGVPSDLYASYPAVRAFHARIASLPEVAEAYKDVTEGPRATYKALP</sequence>
<dbReference type="EMBL" id="HBIP01033657">
    <property type="protein sequence ID" value="CAE0505473.1"/>
    <property type="molecule type" value="Transcribed_RNA"/>
</dbReference>
<dbReference type="Gene3D" id="1.20.1050.10">
    <property type="match status" value="1"/>
</dbReference>
<proteinExistence type="predicted"/>
<dbReference type="AlphaFoldDB" id="A0A7S3R840"/>
<dbReference type="CDD" id="cd03192">
    <property type="entry name" value="GST_C_Sigma_like"/>
    <property type="match status" value="1"/>
</dbReference>
<feature type="domain" description="GST C-terminal" evidence="1">
    <location>
        <begin position="4"/>
        <end position="139"/>
    </location>
</feature>
<gene>
    <name evidence="2" type="ORF">DTER00134_LOCUS20546</name>
</gene>
<dbReference type="SUPFAM" id="SSF47616">
    <property type="entry name" value="GST C-terminal domain-like"/>
    <property type="match status" value="1"/>
</dbReference>
<protein>
    <recommendedName>
        <fullName evidence="1">GST C-terminal domain-containing protein</fullName>
    </recommendedName>
</protein>
<dbReference type="InterPro" id="IPR010987">
    <property type="entry name" value="Glutathione-S-Trfase_C-like"/>
</dbReference>
<name>A0A7S3R840_DUNTE</name>
<dbReference type="PROSITE" id="PS50405">
    <property type="entry name" value="GST_CTER"/>
    <property type="match status" value="1"/>
</dbReference>
<dbReference type="Pfam" id="PF14497">
    <property type="entry name" value="GST_C_3"/>
    <property type="match status" value="1"/>
</dbReference>
<accession>A0A7S3R840</accession>
<evidence type="ECO:0000313" key="2">
    <source>
        <dbReference type="EMBL" id="CAE0505473.1"/>
    </source>
</evidence>